<dbReference type="CDD" id="cd13970">
    <property type="entry name" value="ABC1_ADCK3"/>
    <property type="match status" value="1"/>
</dbReference>
<evidence type="ECO:0000313" key="4">
    <source>
        <dbReference type="Proteomes" id="UP000689967"/>
    </source>
</evidence>
<reference evidence="3 4" key="1">
    <citation type="submission" date="2021-01" db="EMBL/GenBank/DDBJ databases">
        <title>Roseomonas sp. nov, a bacterium isolated from an oil production mixture in Yumen Oilfield.</title>
        <authorList>
            <person name="Wu D."/>
        </authorList>
    </citation>
    <scope>NUCLEOTIDE SEQUENCE [LARGE SCALE GENOMIC DNA]</scope>
    <source>
        <strain evidence="3 4">ROY-5-3</strain>
    </source>
</reference>
<name>A0ABS6H165_9PROT</name>
<dbReference type="InterPro" id="IPR034646">
    <property type="entry name" value="ADCK3_dom"/>
</dbReference>
<evidence type="ECO:0000256" key="1">
    <source>
        <dbReference type="ARBA" id="ARBA00009670"/>
    </source>
</evidence>
<dbReference type="RefSeq" id="WP_216872738.1">
    <property type="nucleotide sequence ID" value="NZ_JAERQM010000001.1"/>
</dbReference>
<dbReference type="Pfam" id="PF03109">
    <property type="entry name" value="ABC1"/>
    <property type="match status" value="1"/>
</dbReference>
<sequence length="457" mass="51032">MAEDDKGSTLFGEMRRMVRTSGAVGGIAARVAGERFLGLKTDKAAHADGLKQVLGGLKGPLMKVAQFLATVPDALPEEYAQELATLQSNAPPMGWAFVRRRMQGELGPAWQSRFTTFSQEAVAAASLGQVHRGTLPDGRDVACKLQYPDMPSIVEADLRQLKMALSLYRRMDSTLDNAEAYNEMSARLREELDYEREASHMRLYGAILANTPGVTVPTAVPELTTKRLLTMSWLEGRPILRRLEENPPEEERNAYARALFRAWYVPFYRYGVIHGDPHLGNYQVRPDAEVGFGVNLLDFGVIRIFPASFVTGVVMLYEAVRDDDREKAAHAYGIWGFRNLSKETMEVLNLWARFLYEPLVEDKVRPITPSDDPSYGRKIAQTVHEGLKRTGGVKIPREFPLMDRAAIGLGSVFFRLKAQANWHRLFMELVEDFTEEAVAERQRAAVLAAGVPDSLAG</sequence>
<dbReference type="InterPro" id="IPR050154">
    <property type="entry name" value="UbiB_kinase"/>
</dbReference>
<comment type="caution">
    <text evidence="3">The sequence shown here is derived from an EMBL/GenBank/DDBJ whole genome shotgun (WGS) entry which is preliminary data.</text>
</comment>
<keyword evidence="4" id="KW-1185">Reference proteome</keyword>
<keyword evidence="3" id="KW-0808">Transferase</keyword>
<dbReference type="InterPro" id="IPR004147">
    <property type="entry name" value="ABC1_dom"/>
</dbReference>
<dbReference type="EMBL" id="JAERQM010000001">
    <property type="protein sequence ID" value="MBU8542400.1"/>
    <property type="molecule type" value="Genomic_DNA"/>
</dbReference>
<dbReference type="PANTHER" id="PTHR10566:SF113">
    <property type="entry name" value="PROTEIN ACTIVITY OF BC1 COMPLEX KINASE 7, CHLOROPLASTIC"/>
    <property type="match status" value="1"/>
</dbReference>
<organism evidence="3 4">
    <name type="scientific">Falsiroseomonas oleicola</name>
    <dbReference type="NCBI Taxonomy" id="2801474"/>
    <lineage>
        <taxon>Bacteria</taxon>
        <taxon>Pseudomonadati</taxon>
        <taxon>Pseudomonadota</taxon>
        <taxon>Alphaproteobacteria</taxon>
        <taxon>Acetobacterales</taxon>
        <taxon>Roseomonadaceae</taxon>
        <taxon>Falsiroseomonas</taxon>
    </lineage>
</organism>
<dbReference type="Proteomes" id="UP000689967">
    <property type="component" value="Unassembled WGS sequence"/>
</dbReference>
<dbReference type="GO" id="GO:0016301">
    <property type="term" value="F:kinase activity"/>
    <property type="evidence" value="ECO:0007669"/>
    <property type="project" value="UniProtKB-KW"/>
</dbReference>
<comment type="similarity">
    <text evidence="1">Belongs to the protein kinase superfamily. ADCK protein kinase family.</text>
</comment>
<protein>
    <submittedName>
        <fullName evidence="3">AarF/ABC1/UbiB kinase family protein</fullName>
    </submittedName>
</protein>
<keyword evidence="3" id="KW-0418">Kinase</keyword>
<accession>A0ABS6H165</accession>
<evidence type="ECO:0000259" key="2">
    <source>
        <dbReference type="Pfam" id="PF03109"/>
    </source>
</evidence>
<proteinExistence type="inferred from homology"/>
<evidence type="ECO:0000313" key="3">
    <source>
        <dbReference type="EMBL" id="MBU8542400.1"/>
    </source>
</evidence>
<feature type="domain" description="ABC1 atypical kinase-like" evidence="2">
    <location>
        <begin position="86"/>
        <end position="329"/>
    </location>
</feature>
<gene>
    <name evidence="3" type="ORF">JJQ90_01705</name>
</gene>
<dbReference type="PANTHER" id="PTHR10566">
    <property type="entry name" value="CHAPERONE-ACTIVITY OF BC1 COMPLEX CABC1 -RELATED"/>
    <property type="match status" value="1"/>
</dbReference>